<comment type="caution">
    <text evidence="2">The sequence shown here is derived from an EMBL/GenBank/DDBJ whole genome shotgun (WGS) entry which is preliminary data.</text>
</comment>
<feature type="region of interest" description="Disordered" evidence="1">
    <location>
        <begin position="1"/>
        <end position="23"/>
    </location>
</feature>
<evidence type="ECO:0000313" key="2">
    <source>
        <dbReference type="EMBL" id="KAF4681795.1"/>
    </source>
</evidence>
<gene>
    <name evidence="2" type="ORF">FOZ60_011556</name>
</gene>
<evidence type="ECO:0000313" key="3">
    <source>
        <dbReference type="Proteomes" id="UP000541610"/>
    </source>
</evidence>
<feature type="region of interest" description="Disordered" evidence="1">
    <location>
        <begin position="116"/>
        <end position="160"/>
    </location>
</feature>
<dbReference type="Proteomes" id="UP000541610">
    <property type="component" value="Unassembled WGS sequence"/>
</dbReference>
<feature type="compositionally biased region" description="Gly residues" evidence="1">
    <location>
        <begin position="135"/>
        <end position="160"/>
    </location>
</feature>
<organism evidence="2 3">
    <name type="scientific">Perkinsus olseni</name>
    <name type="common">Perkinsus atlanticus</name>
    <dbReference type="NCBI Taxonomy" id="32597"/>
    <lineage>
        <taxon>Eukaryota</taxon>
        <taxon>Sar</taxon>
        <taxon>Alveolata</taxon>
        <taxon>Perkinsozoa</taxon>
        <taxon>Perkinsea</taxon>
        <taxon>Perkinsida</taxon>
        <taxon>Perkinsidae</taxon>
        <taxon>Perkinsus</taxon>
    </lineage>
</organism>
<accession>A0A7J6ND15</accession>
<dbReference type="AlphaFoldDB" id="A0A7J6ND15"/>
<dbReference type="EMBL" id="JABANP010000484">
    <property type="protein sequence ID" value="KAF4681795.1"/>
    <property type="molecule type" value="Genomic_DNA"/>
</dbReference>
<evidence type="ECO:0000256" key="1">
    <source>
        <dbReference type="SAM" id="MobiDB-lite"/>
    </source>
</evidence>
<proteinExistence type="predicted"/>
<name>A0A7J6ND15_PEROL</name>
<reference evidence="2 3" key="1">
    <citation type="submission" date="2020-04" db="EMBL/GenBank/DDBJ databases">
        <title>Perkinsus olseni comparative genomics.</title>
        <authorList>
            <person name="Bogema D.R."/>
        </authorList>
    </citation>
    <scope>NUCLEOTIDE SEQUENCE [LARGE SCALE GENOMIC DNA]</scope>
    <source>
        <strain evidence="2">00978-12</strain>
    </source>
</reference>
<protein>
    <submittedName>
        <fullName evidence="2">Uncharacterized protein</fullName>
    </submittedName>
</protein>
<sequence>MADLQVGCSQGAERASPTAEFSEQSALANDHKCPLADTNMESFIFVTILLLTNGVHANEDDVIEADFDAKGSTFEMAKATGGGKIANLLFDDGGIQALGRSSLNDVLSSLRGHAANRESDEAANDEEFGVASADGGNGGRGGTGANGGKGGPGGNSGPGGVDAKNVLSQMVLFIADCVSLNQYFH</sequence>